<dbReference type="PANTHER" id="PTHR20881:SF0">
    <property type="entry name" value="3-METHYL-2-OXOBUTANOATE HYDROXYMETHYLTRANSFERASE"/>
    <property type="match status" value="1"/>
</dbReference>
<dbReference type="InterPro" id="IPR003700">
    <property type="entry name" value="Pantoate_hydroxy_MeTrfase"/>
</dbReference>
<organism evidence="6 7">
    <name type="scientific">Arthrobacter vasquezii</name>
    <dbReference type="NCBI Taxonomy" id="2977629"/>
    <lineage>
        <taxon>Bacteria</taxon>
        <taxon>Bacillati</taxon>
        <taxon>Actinomycetota</taxon>
        <taxon>Actinomycetes</taxon>
        <taxon>Micrococcales</taxon>
        <taxon>Micrococcaceae</taxon>
        <taxon>Arthrobacter</taxon>
    </lineage>
</organism>
<keyword evidence="5" id="KW-0460">Magnesium</keyword>
<dbReference type="NCBIfam" id="TIGR00222">
    <property type="entry name" value="panB"/>
    <property type="match status" value="1"/>
</dbReference>
<dbReference type="PANTHER" id="PTHR20881">
    <property type="entry name" value="3-METHYL-2-OXOBUTANOATE HYDROXYMETHYLTRANSFERASE"/>
    <property type="match status" value="1"/>
</dbReference>
<feature type="binding site" evidence="5">
    <location>
        <position position="126"/>
    </location>
    <ligand>
        <name>3-methyl-2-oxobutanoate</name>
        <dbReference type="ChEBI" id="CHEBI:11851"/>
    </ligand>
</feature>
<keyword evidence="5" id="KW-0479">Metal-binding</keyword>
<dbReference type="GO" id="GO:0003864">
    <property type="term" value="F:3-methyl-2-oxobutanoate hydroxymethyltransferase activity"/>
    <property type="evidence" value="ECO:0007669"/>
    <property type="project" value="UniProtKB-EC"/>
</dbReference>
<dbReference type="InterPro" id="IPR015813">
    <property type="entry name" value="Pyrv/PenolPyrv_kinase-like_dom"/>
</dbReference>
<dbReference type="Pfam" id="PF02548">
    <property type="entry name" value="Pantoate_transf"/>
    <property type="match status" value="1"/>
</dbReference>
<dbReference type="Gene3D" id="3.20.20.60">
    <property type="entry name" value="Phosphoenolpyruvate-binding domains"/>
    <property type="match status" value="1"/>
</dbReference>
<comment type="subcellular location">
    <subcellularLocation>
        <location evidence="5">Cytoplasm</location>
    </subcellularLocation>
</comment>
<dbReference type="EMBL" id="JAROKN010000114">
    <property type="protein sequence ID" value="MDF9279642.1"/>
    <property type="molecule type" value="Genomic_DNA"/>
</dbReference>
<dbReference type="EC" id="2.1.2.11" evidence="5"/>
<dbReference type="RefSeq" id="WP_277359935.1">
    <property type="nucleotide sequence ID" value="NZ_JAROKN010000114.1"/>
</dbReference>
<proteinExistence type="inferred from homology"/>
<comment type="caution">
    <text evidence="6">The sequence shown here is derived from an EMBL/GenBank/DDBJ whole genome shotgun (WGS) entry which is preliminary data.</text>
</comment>
<accession>A0ABT6D2G5</accession>
<comment type="subunit">
    <text evidence="2 5">Homodecamer; pentamer of dimers.</text>
</comment>
<keyword evidence="4 5" id="KW-0808">Transferase</keyword>
<dbReference type="PIRSF" id="PIRSF000388">
    <property type="entry name" value="Pantoate_hydroxy_MeTrfase"/>
    <property type="match status" value="1"/>
</dbReference>
<feature type="binding site" evidence="5">
    <location>
        <begin position="57"/>
        <end position="58"/>
    </location>
    <ligand>
        <name>3-methyl-2-oxobutanoate</name>
        <dbReference type="ChEBI" id="CHEBI:11851"/>
    </ligand>
</feature>
<comment type="cofactor">
    <cofactor evidence="5">
        <name>Mg(2+)</name>
        <dbReference type="ChEBI" id="CHEBI:18420"/>
    </cofactor>
    <text evidence="5">Binds 1 Mg(2+) ion per subunit.</text>
</comment>
<sequence>MTDSSRTVPLADVKHVRIRHLQEAKRVRERFVMLTAYEQYAAEIFDQAGIDVLLVGDSASNNVYGHKNSIPVTLDQLIPLCAAVTRSVQRPLVVADLPFGSFEVSTSQAVESSVRLMKEGLAHAVKMESTKHFAPHVSALTNAGIPVMAHIGFTAQREHQLGGYRVQGRGDDAKRLMEDALALQEAGAFCLLMEMIPEDVATGIDAAVDIPTIGIGAGASTTGQVLVWQDMAGLGSGKPFTFVKQYANLREDLTKAAQAFAKEVRQGAFPTLDHTF</sequence>
<feature type="binding site" evidence="5">
    <location>
        <position position="96"/>
    </location>
    <ligand>
        <name>Mg(2+)</name>
        <dbReference type="ChEBI" id="CHEBI:18420"/>
    </ligand>
</feature>
<feature type="binding site" evidence="5">
    <location>
        <position position="57"/>
    </location>
    <ligand>
        <name>Mg(2+)</name>
        <dbReference type="ChEBI" id="CHEBI:18420"/>
    </ligand>
</feature>
<dbReference type="Proteomes" id="UP001220456">
    <property type="component" value="Unassembled WGS sequence"/>
</dbReference>
<comment type="pathway">
    <text evidence="5">Cofactor biosynthesis; (R)-pantothenate biosynthesis; (R)-pantoate from 3-methyl-2-oxobutanoate: step 1/2.</text>
</comment>
<comment type="similarity">
    <text evidence="1 5">Belongs to the PanB family.</text>
</comment>
<evidence type="ECO:0000313" key="7">
    <source>
        <dbReference type="Proteomes" id="UP001220456"/>
    </source>
</evidence>
<reference evidence="6 7" key="1">
    <citation type="journal article" date="2023" name="Int. J. Syst. Evol. Microbiol.">
        <title>Arthrobacter vasquezii sp. nov., isolated from a soil sample from Union Glacier, Antarctica.</title>
        <authorList>
            <person name="Valenzuela-Ibaceta F."/>
            <person name="Carrasco V."/>
            <person name="Lagos-Moraga S."/>
            <person name="Dietz-Vargas C."/>
            <person name="Navarro C.A."/>
            <person name="Perez-Donoso J.M."/>
        </authorList>
    </citation>
    <scope>NUCLEOTIDE SEQUENCE [LARGE SCALE GENOMIC DNA]</scope>
    <source>
        <strain evidence="6 7">EH-1B-1</strain>
    </source>
</reference>
<comment type="catalytic activity">
    <reaction evidence="5">
        <text>(6R)-5,10-methylene-5,6,7,8-tetrahydrofolate + 3-methyl-2-oxobutanoate + H2O = 2-dehydropantoate + (6S)-5,6,7,8-tetrahydrofolate</text>
        <dbReference type="Rhea" id="RHEA:11824"/>
        <dbReference type="ChEBI" id="CHEBI:11561"/>
        <dbReference type="ChEBI" id="CHEBI:11851"/>
        <dbReference type="ChEBI" id="CHEBI:15377"/>
        <dbReference type="ChEBI" id="CHEBI:15636"/>
        <dbReference type="ChEBI" id="CHEBI:57453"/>
        <dbReference type="EC" id="2.1.2.11"/>
    </reaction>
</comment>
<feature type="active site" description="Proton acceptor" evidence="5">
    <location>
        <position position="194"/>
    </location>
</feature>
<protein>
    <recommendedName>
        <fullName evidence="5">3-methyl-2-oxobutanoate hydroxymethyltransferase</fullName>
        <ecNumber evidence="5">2.1.2.11</ecNumber>
    </recommendedName>
    <alternativeName>
        <fullName evidence="5">Ketopantoate hydroxymethyltransferase</fullName>
        <shortName evidence="5">KPHMT</shortName>
    </alternativeName>
</protein>
<comment type="function">
    <text evidence="5">Catalyzes the reversible reaction in which hydroxymethyl group from 5,10-methylenetetrahydrofolate is transferred onto alpha-ketoisovalerate to form ketopantoate.</text>
</comment>
<evidence type="ECO:0000313" key="6">
    <source>
        <dbReference type="EMBL" id="MDF9279642.1"/>
    </source>
</evidence>
<gene>
    <name evidence="5 6" type="primary">panB</name>
    <name evidence="6" type="ORF">P4U43_17815</name>
</gene>
<feature type="binding site" evidence="5">
    <location>
        <position position="96"/>
    </location>
    <ligand>
        <name>3-methyl-2-oxobutanoate</name>
        <dbReference type="ChEBI" id="CHEBI:11851"/>
    </ligand>
</feature>
<dbReference type="InterPro" id="IPR040442">
    <property type="entry name" value="Pyrv_kinase-like_dom_sf"/>
</dbReference>
<keyword evidence="5" id="KW-0963">Cytoplasm</keyword>
<evidence type="ECO:0000256" key="3">
    <source>
        <dbReference type="ARBA" id="ARBA00022655"/>
    </source>
</evidence>
<evidence type="ECO:0000256" key="2">
    <source>
        <dbReference type="ARBA" id="ARBA00011424"/>
    </source>
</evidence>
<dbReference type="CDD" id="cd06557">
    <property type="entry name" value="KPHMT-like"/>
    <property type="match status" value="1"/>
</dbReference>
<keyword evidence="3 5" id="KW-0566">Pantothenate biosynthesis</keyword>
<dbReference type="NCBIfam" id="NF001452">
    <property type="entry name" value="PRK00311.1"/>
    <property type="match status" value="1"/>
</dbReference>
<dbReference type="HAMAP" id="MF_00156">
    <property type="entry name" value="PanB"/>
    <property type="match status" value="1"/>
</dbReference>
<dbReference type="SUPFAM" id="SSF51621">
    <property type="entry name" value="Phosphoenolpyruvate/pyruvate domain"/>
    <property type="match status" value="1"/>
</dbReference>
<keyword evidence="7" id="KW-1185">Reference proteome</keyword>
<feature type="binding site" evidence="5">
    <location>
        <position position="128"/>
    </location>
    <ligand>
        <name>Mg(2+)</name>
        <dbReference type="ChEBI" id="CHEBI:18420"/>
    </ligand>
</feature>
<name>A0ABT6D2G5_9MICC</name>
<evidence type="ECO:0000256" key="4">
    <source>
        <dbReference type="ARBA" id="ARBA00022679"/>
    </source>
</evidence>
<evidence type="ECO:0000256" key="1">
    <source>
        <dbReference type="ARBA" id="ARBA00008676"/>
    </source>
</evidence>
<evidence type="ECO:0000256" key="5">
    <source>
        <dbReference type="HAMAP-Rule" id="MF_00156"/>
    </source>
</evidence>